<evidence type="ECO:0000313" key="3">
    <source>
        <dbReference type="Proteomes" id="UP001054837"/>
    </source>
</evidence>
<gene>
    <name evidence="2" type="primary">AVEN_60532_1</name>
    <name evidence="2" type="ORF">CDAR_124761</name>
</gene>
<dbReference type="SUPFAM" id="SSF56219">
    <property type="entry name" value="DNase I-like"/>
    <property type="match status" value="1"/>
</dbReference>
<evidence type="ECO:0000256" key="1">
    <source>
        <dbReference type="SAM" id="MobiDB-lite"/>
    </source>
</evidence>
<comment type="caution">
    <text evidence="2">The sequence shown here is derived from an EMBL/GenBank/DDBJ whole genome shotgun (WGS) entry which is preliminary data.</text>
</comment>
<name>A0AAV4W172_9ARAC</name>
<reference evidence="2 3" key="1">
    <citation type="submission" date="2021-06" db="EMBL/GenBank/DDBJ databases">
        <title>Caerostris darwini draft genome.</title>
        <authorList>
            <person name="Kono N."/>
            <person name="Arakawa K."/>
        </authorList>
    </citation>
    <scope>NUCLEOTIDE SEQUENCE [LARGE SCALE GENOMIC DNA]</scope>
</reference>
<dbReference type="InterPro" id="IPR036691">
    <property type="entry name" value="Endo/exonu/phosph_ase_sf"/>
</dbReference>
<sequence>MNFPNCPSTLSPQVECSQCCIAKPGSSATKLHKPTHPASQCPPPTSNAITISSPLFHSPNNPPIPNKFSSLGRKKSLPRQGKGVEKYKRPKNTKEKPNILGSKDSSVSKNRDEDEWKLMLIPVKRYRMWRAHKVTHSPFYIYNHFLSFIMAIRLLSWNCHGYRSHLDDIKSLVNSVHPICIGLQETMLSPPIPTKLKQYHILRKDNIHNSRPVGGVALLYSESFPSRNLD</sequence>
<evidence type="ECO:0000313" key="2">
    <source>
        <dbReference type="EMBL" id="GIY76447.1"/>
    </source>
</evidence>
<dbReference type="EMBL" id="BPLQ01014009">
    <property type="protein sequence ID" value="GIY76447.1"/>
    <property type="molecule type" value="Genomic_DNA"/>
</dbReference>
<keyword evidence="3" id="KW-1185">Reference proteome</keyword>
<feature type="region of interest" description="Disordered" evidence="1">
    <location>
        <begin position="62"/>
        <end position="108"/>
    </location>
</feature>
<protein>
    <submittedName>
        <fullName evidence="2">Uncharacterized protein</fullName>
    </submittedName>
</protein>
<dbReference type="Gene3D" id="3.60.10.10">
    <property type="entry name" value="Endonuclease/exonuclease/phosphatase"/>
    <property type="match status" value="1"/>
</dbReference>
<feature type="compositionally biased region" description="Basic and acidic residues" evidence="1">
    <location>
        <begin position="82"/>
        <end position="97"/>
    </location>
</feature>
<dbReference type="AlphaFoldDB" id="A0AAV4W172"/>
<proteinExistence type="predicted"/>
<dbReference type="Proteomes" id="UP001054837">
    <property type="component" value="Unassembled WGS sequence"/>
</dbReference>
<accession>A0AAV4W172</accession>
<organism evidence="2 3">
    <name type="scientific">Caerostris darwini</name>
    <dbReference type="NCBI Taxonomy" id="1538125"/>
    <lineage>
        <taxon>Eukaryota</taxon>
        <taxon>Metazoa</taxon>
        <taxon>Ecdysozoa</taxon>
        <taxon>Arthropoda</taxon>
        <taxon>Chelicerata</taxon>
        <taxon>Arachnida</taxon>
        <taxon>Araneae</taxon>
        <taxon>Araneomorphae</taxon>
        <taxon>Entelegynae</taxon>
        <taxon>Araneoidea</taxon>
        <taxon>Araneidae</taxon>
        <taxon>Caerostris</taxon>
    </lineage>
</organism>